<keyword evidence="1" id="KW-1133">Transmembrane helix</keyword>
<dbReference type="OrthoDB" id="2058406at2"/>
<sequence length="211" mass="23044">MKAKKQINPKLMLILSTLLVGLIGLGILGGYTYASFTDKDSQENNFAASGLKGSITEEFTPPGTVEIGKSYSKKVTIKNEEKAPLFVRVLVQPEMTMSDGQVLLASNIGKEIQLDIGSDWLLGEDGFYYYKKVLNANETTQPLFAKVTLANNLDANYQNMKLTISIKSETVSAAGVNFRDAYFHGTIPSQSNLKIIDSLYDSISIKTKGGN</sequence>
<evidence type="ECO:0000313" key="3">
    <source>
        <dbReference type="Proteomes" id="UP000015961"/>
    </source>
</evidence>
<dbReference type="NCBIfam" id="TIGR04088">
    <property type="entry name" value="cognate_SipW"/>
    <property type="match status" value="1"/>
</dbReference>
<keyword evidence="3" id="KW-1185">Reference proteome</keyword>
<evidence type="ECO:0000256" key="1">
    <source>
        <dbReference type="SAM" id="Phobius"/>
    </source>
</evidence>
<gene>
    <name evidence="2" type="ORF">I573_02101</name>
</gene>
<dbReference type="PATRIC" id="fig|1140003.3.peg.1911"/>
<feature type="transmembrane region" description="Helical" evidence="1">
    <location>
        <begin position="12"/>
        <end position="34"/>
    </location>
</feature>
<organism evidence="2 3">
    <name type="scientific">Enterococcus sulfureus ATCC 49903</name>
    <dbReference type="NCBI Taxonomy" id="1140003"/>
    <lineage>
        <taxon>Bacteria</taxon>
        <taxon>Bacillati</taxon>
        <taxon>Bacillota</taxon>
        <taxon>Bacilli</taxon>
        <taxon>Lactobacillales</taxon>
        <taxon>Enterococcaceae</taxon>
        <taxon>Enterococcus</taxon>
    </lineage>
</organism>
<dbReference type="eggNOG" id="ENOG503327C">
    <property type="taxonomic scope" value="Bacteria"/>
</dbReference>
<keyword evidence="1" id="KW-0472">Membrane</keyword>
<keyword evidence="1" id="KW-0812">Transmembrane</keyword>
<dbReference type="AlphaFoldDB" id="S0P2G2"/>
<comment type="caution">
    <text evidence="2">The sequence shown here is derived from an EMBL/GenBank/DDBJ whole genome shotgun (WGS) entry which is preliminary data.</text>
</comment>
<dbReference type="EMBL" id="ASWO01000007">
    <property type="protein sequence ID" value="EOT82988.1"/>
    <property type="molecule type" value="Genomic_DNA"/>
</dbReference>
<reference evidence="2 3" key="1">
    <citation type="submission" date="2013-03" db="EMBL/GenBank/DDBJ databases">
        <title>The Genome Sequence of Enterococcus sulfureus ATCC_49903 (PacBio/Illumina hybrid assembly).</title>
        <authorList>
            <consortium name="The Broad Institute Genomics Platform"/>
            <consortium name="The Broad Institute Genome Sequencing Center for Infectious Disease"/>
            <person name="Earl A."/>
            <person name="Russ C."/>
            <person name="Gilmore M."/>
            <person name="Surin D."/>
            <person name="Walker B."/>
            <person name="Young S."/>
            <person name="Zeng Q."/>
            <person name="Gargeya S."/>
            <person name="Fitzgerald M."/>
            <person name="Haas B."/>
            <person name="Abouelleil A."/>
            <person name="Allen A.W."/>
            <person name="Alvarado L."/>
            <person name="Arachchi H.M."/>
            <person name="Berlin A.M."/>
            <person name="Chapman S.B."/>
            <person name="Gainer-Dewar J."/>
            <person name="Goldberg J."/>
            <person name="Griggs A."/>
            <person name="Gujja S."/>
            <person name="Hansen M."/>
            <person name="Howarth C."/>
            <person name="Imamovic A."/>
            <person name="Ireland A."/>
            <person name="Larimer J."/>
            <person name="McCowan C."/>
            <person name="Murphy C."/>
            <person name="Pearson M."/>
            <person name="Poon T.W."/>
            <person name="Priest M."/>
            <person name="Roberts A."/>
            <person name="Saif S."/>
            <person name="Shea T."/>
            <person name="Sisk P."/>
            <person name="Sykes S."/>
            <person name="Wortman J."/>
            <person name="Nusbaum C."/>
            <person name="Birren B."/>
        </authorList>
    </citation>
    <scope>NUCLEOTIDE SEQUENCE [LARGE SCALE GENOMIC DNA]</scope>
    <source>
        <strain evidence="2 3">ATCC 49903</strain>
    </source>
</reference>
<name>S0P2G2_9ENTE</name>
<dbReference type="InterPro" id="IPR023833">
    <property type="entry name" value="Signal_pept_SipW-depend-type"/>
</dbReference>
<dbReference type="STRING" id="1140003.OMY_01982"/>
<dbReference type="Proteomes" id="UP000015961">
    <property type="component" value="Unassembled WGS sequence"/>
</dbReference>
<accession>S0P2G2</accession>
<protein>
    <recommendedName>
        <fullName evidence="4">Alternate signal-mediated exported protein</fullName>
    </recommendedName>
</protein>
<evidence type="ECO:0008006" key="4">
    <source>
        <dbReference type="Google" id="ProtNLM"/>
    </source>
</evidence>
<evidence type="ECO:0000313" key="2">
    <source>
        <dbReference type="EMBL" id="EOT82988.1"/>
    </source>
</evidence>
<dbReference type="RefSeq" id="WP_016186414.1">
    <property type="nucleotide sequence ID" value="NZ_ASWO01000007.1"/>
</dbReference>
<proteinExistence type="predicted"/>